<sequence length="158" mass="17836">MIPDSPKITLLAFVVIAGALLFAFLRTSKRGTRNGGATKAELELFGSLSAEATTLLNESALRWARQGHNRQNTGEKEGEAFPSIAYSPLLWRDDKHMQELLGRLHSELKEAFLHLPIALGNRFKEIEPLFDKKELLDEEHHNFVDFLIILRTIGKPMT</sequence>
<dbReference type="STRING" id="573413.Spirs_1470"/>
<keyword evidence="1" id="KW-1133">Transmembrane helix</keyword>
<name>E1R562_SEDSS</name>
<dbReference type="AlphaFoldDB" id="E1R562"/>
<evidence type="ECO:0000313" key="3">
    <source>
        <dbReference type="Proteomes" id="UP000002318"/>
    </source>
</evidence>
<accession>E1R562</accession>
<evidence type="ECO:0000313" key="2">
    <source>
        <dbReference type="EMBL" id="ADK80597.1"/>
    </source>
</evidence>
<dbReference type="OrthoDB" id="9825508at2"/>
<proteinExistence type="predicted"/>
<keyword evidence="3" id="KW-1185">Reference proteome</keyword>
<keyword evidence="1" id="KW-0812">Transmembrane</keyword>
<dbReference type="EMBL" id="CP002116">
    <property type="protein sequence ID" value="ADK80597.1"/>
    <property type="molecule type" value="Genomic_DNA"/>
</dbReference>
<dbReference type="Proteomes" id="UP000002318">
    <property type="component" value="Chromosome"/>
</dbReference>
<keyword evidence="1" id="KW-0472">Membrane</keyword>
<protein>
    <submittedName>
        <fullName evidence="2">Uncharacterized protein</fullName>
    </submittedName>
</protein>
<dbReference type="HOGENOM" id="CLU_1668310_0_0_12"/>
<organism evidence="2 3">
    <name type="scientific">Sediminispirochaeta smaragdinae (strain DSM 11293 / JCM 15392 / SEBR 4228)</name>
    <name type="common">Spirochaeta smaragdinae</name>
    <dbReference type="NCBI Taxonomy" id="573413"/>
    <lineage>
        <taxon>Bacteria</taxon>
        <taxon>Pseudomonadati</taxon>
        <taxon>Spirochaetota</taxon>
        <taxon>Spirochaetia</taxon>
        <taxon>Spirochaetales</taxon>
        <taxon>Spirochaetaceae</taxon>
        <taxon>Sediminispirochaeta</taxon>
    </lineage>
</organism>
<dbReference type="RefSeq" id="WP_013254061.1">
    <property type="nucleotide sequence ID" value="NC_014364.1"/>
</dbReference>
<gene>
    <name evidence="2" type="ordered locus">Spirs_1470</name>
</gene>
<dbReference type="KEGG" id="ssm:Spirs_1470"/>
<feature type="transmembrane region" description="Helical" evidence="1">
    <location>
        <begin position="6"/>
        <end position="25"/>
    </location>
</feature>
<evidence type="ECO:0000256" key="1">
    <source>
        <dbReference type="SAM" id="Phobius"/>
    </source>
</evidence>
<reference evidence="2 3" key="1">
    <citation type="journal article" date="2010" name="Stand. Genomic Sci.">
        <title>Complete genome sequence of Spirochaeta smaragdinae type strain (SEBR 4228).</title>
        <authorList>
            <person name="Mavromatis K."/>
            <person name="Yasawong M."/>
            <person name="Chertkov O."/>
            <person name="Lapidus A."/>
            <person name="Lucas S."/>
            <person name="Nolan M."/>
            <person name="Del Rio T.G."/>
            <person name="Tice H."/>
            <person name="Cheng J.F."/>
            <person name="Pitluck S."/>
            <person name="Liolios K."/>
            <person name="Ivanova N."/>
            <person name="Tapia R."/>
            <person name="Han C."/>
            <person name="Bruce D."/>
            <person name="Goodwin L."/>
            <person name="Pati A."/>
            <person name="Chen A."/>
            <person name="Palaniappan K."/>
            <person name="Land M."/>
            <person name="Hauser L."/>
            <person name="Chang Y.J."/>
            <person name="Jeffries C.D."/>
            <person name="Detter J.C."/>
            <person name="Rohde M."/>
            <person name="Brambilla E."/>
            <person name="Spring S."/>
            <person name="Goker M."/>
            <person name="Sikorski J."/>
            <person name="Woyke T."/>
            <person name="Bristow J."/>
            <person name="Eisen J.A."/>
            <person name="Markowitz V."/>
            <person name="Hugenholtz P."/>
            <person name="Klenk H.P."/>
            <person name="Kyrpides N.C."/>
        </authorList>
    </citation>
    <scope>NUCLEOTIDE SEQUENCE [LARGE SCALE GENOMIC DNA]</scope>
    <source>
        <strain evidence="3">DSM 11293 / JCM 15392 / SEBR 4228</strain>
    </source>
</reference>